<keyword evidence="1" id="KW-1133">Transmembrane helix</keyword>
<protein>
    <submittedName>
        <fullName evidence="2">Inner membrane protein</fullName>
    </submittedName>
</protein>
<proteinExistence type="predicted"/>
<feature type="transmembrane region" description="Helical" evidence="1">
    <location>
        <begin position="43"/>
        <end position="63"/>
    </location>
</feature>
<feature type="transmembrane region" description="Helical" evidence="1">
    <location>
        <begin position="121"/>
        <end position="145"/>
    </location>
</feature>
<evidence type="ECO:0000256" key="1">
    <source>
        <dbReference type="SAM" id="Phobius"/>
    </source>
</evidence>
<dbReference type="OrthoDB" id="7858522at2"/>
<organism evidence="2 3">
    <name type="scientific">Vibrio hangzhouensis</name>
    <dbReference type="NCBI Taxonomy" id="462991"/>
    <lineage>
        <taxon>Bacteria</taxon>
        <taxon>Pseudomonadati</taxon>
        <taxon>Pseudomonadota</taxon>
        <taxon>Gammaproteobacteria</taxon>
        <taxon>Vibrionales</taxon>
        <taxon>Vibrionaceae</taxon>
        <taxon>Vibrio</taxon>
    </lineage>
</organism>
<feature type="transmembrane region" description="Helical" evidence="1">
    <location>
        <begin position="97"/>
        <end position="114"/>
    </location>
</feature>
<keyword evidence="3" id="KW-1185">Reference proteome</keyword>
<dbReference type="PIRSF" id="PIRSF011443">
    <property type="entry name" value="YgjV"/>
    <property type="match status" value="1"/>
</dbReference>
<accession>A0A1H5TQ93</accession>
<keyword evidence="1" id="KW-0472">Membrane</keyword>
<dbReference type="InterPro" id="IPR019629">
    <property type="entry name" value="Uncharacterised_HI1736/YgjV"/>
</dbReference>
<dbReference type="InterPro" id="IPR026267">
    <property type="entry name" value="YgjV"/>
</dbReference>
<keyword evidence="1" id="KW-0812">Transmembrane</keyword>
<dbReference type="Pfam" id="PF10688">
    <property type="entry name" value="Imp-YgjV"/>
    <property type="match status" value="1"/>
</dbReference>
<dbReference type="AlphaFoldDB" id="A0A1H5TQ93"/>
<gene>
    <name evidence="2" type="ORF">SAMN04488244_102347</name>
</gene>
<dbReference type="Proteomes" id="UP000236721">
    <property type="component" value="Unassembled WGS sequence"/>
</dbReference>
<evidence type="ECO:0000313" key="3">
    <source>
        <dbReference type="Proteomes" id="UP000236721"/>
    </source>
</evidence>
<feature type="transmembrane region" description="Helical" evidence="1">
    <location>
        <begin position="75"/>
        <end position="91"/>
    </location>
</feature>
<reference evidence="3" key="1">
    <citation type="submission" date="2016-10" db="EMBL/GenBank/DDBJ databases">
        <authorList>
            <person name="Varghese N."/>
            <person name="Submissions S."/>
        </authorList>
    </citation>
    <scope>NUCLEOTIDE SEQUENCE [LARGE SCALE GENOMIC DNA]</scope>
    <source>
        <strain evidence="3">CGMCC 1.7062</strain>
    </source>
</reference>
<dbReference type="RefSeq" id="WP_103878941.1">
    <property type="nucleotide sequence ID" value="NZ_FNVG01000002.1"/>
</dbReference>
<dbReference type="EMBL" id="FNVG01000002">
    <property type="protein sequence ID" value="SEF64965.1"/>
    <property type="molecule type" value="Genomic_DNA"/>
</dbReference>
<evidence type="ECO:0000313" key="2">
    <source>
        <dbReference type="EMBL" id="SEF64965.1"/>
    </source>
</evidence>
<name>A0A1H5TQ93_9VIBR</name>
<sequence length="175" mass="19237">MIDWLFVGQLLGFLSFGLGMATFYQKDDKQLKILMVVFNINHLIHYFLLGSLVSVVASALSASRTLASIFTQSRLVAWAFIVVAVVFGLFVSEGAIHIWPILGTAIGTYCVFMLKGIEMRVGFLIGATCWLINNIIVGSIGGTLLEATLIVTNSVTIYRMYIDDKMVVSQTQSSQ</sequence>